<dbReference type="AlphaFoldDB" id="A0A6L6IQ33"/>
<organism evidence="2 3">
    <name type="scientific">Intestinirhabdus alba</name>
    <dbReference type="NCBI Taxonomy" id="2899544"/>
    <lineage>
        <taxon>Bacteria</taxon>
        <taxon>Pseudomonadati</taxon>
        <taxon>Pseudomonadota</taxon>
        <taxon>Gammaproteobacteria</taxon>
        <taxon>Enterobacterales</taxon>
        <taxon>Enterobacteriaceae</taxon>
        <taxon>Intestinirhabdus</taxon>
    </lineage>
</organism>
<keyword evidence="3" id="KW-1185">Reference proteome</keyword>
<gene>
    <name evidence="2" type="ORF">GJV78_22570</name>
</gene>
<evidence type="ECO:0000313" key="3">
    <source>
        <dbReference type="Proteomes" id="UP000477739"/>
    </source>
</evidence>
<feature type="domain" description="DUF4123" evidence="1">
    <location>
        <begin position="44"/>
        <end position="135"/>
    </location>
</feature>
<evidence type="ECO:0000313" key="2">
    <source>
        <dbReference type="EMBL" id="MTH48951.1"/>
    </source>
</evidence>
<dbReference type="Proteomes" id="UP000477739">
    <property type="component" value="Unassembled WGS sequence"/>
</dbReference>
<accession>A0A6L6IQ33</accession>
<protein>
    <submittedName>
        <fullName evidence="2">DUF4123 domain-containing protein</fullName>
    </submittedName>
</protein>
<sequence>MPTCYLENPLSPGEHDFAIIDRMHHPDVDASWPVLELVSPMLKPQAHLYPWLLPLKEMDARGWQTLMERLTPSQHTPPISCLLLRSEQPVAEVRNLLIKALYFTDRNLQGHILRYYDPRVLFHLCWMLTPYQLTQALPVPEITRWTFWLEGRWQTLAPPAEFSWQPGTPRALPLEQLQRCGLINQVLEKLPCFSDMSRRQQVSRKIDTLLQQAEQLQLPTDDDRAAFALRGLTLRDAFWTAPKMAAFLRQARSSPGCFADETRLWDEKRWNEMTRDSSADYERRRGK</sequence>
<name>A0A6L6IQ33_9ENTR</name>
<dbReference type="InterPro" id="IPR025391">
    <property type="entry name" value="DUF4123"/>
</dbReference>
<dbReference type="EMBL" id="WMJZ01000101">
    <property type="protein sequence ID" value="MTH48951.1"/>
    <property type="molecule type" value="Genomic_DNA"/>
</dbReference>
<evidence type="ECO:0000259" key="1">
    <source>
        <dbReference type="Pfam" id="PF13503"/>
    </source>
</evidence>
<comment type="caution">
    <text evidence="2">The sequence shown here is derived from an EMBL/GenBank/DDBJ whole genome shotgun (WGS) entry which is preliminary data.</text>
</comment>
<reference evidence="2 3" key="1">
    <citation type="submission" date="2019-11" db="EMBL/GenBank/DDBJ databases">
        <title>Escherichia alba sp. nov. isolated from the gut of plastic-eating superworms Zophobas atratus.</title>
        <authorList>
            <person name="Yang Y."/>
        </authorList>
    </citation>
    <scope>NUCLEOTIDE SEQUENCE [LARGE SCALE GENOMIC DNA]</scope>
    <source>
        <strain evidence="3">BIT-B35</strain>
    </source>
</reference>
<proteinExistence type="predicted"/>
<dbReference type="Pfam" id="PF13503">
    <property type="entry name" value="DUF4123"/>
    <property type="match status" value="1"/>
</dbReference>
<dbReference type="RefSeq" id="WP_155110293.1">
    <property type="nucleotide sequence ID" value="NZ_WMJZ01000101.1"/>
</dbReference>
<dbReference type="OrthoDB" id="8584274at2"/>